<keyword evidence="6" id="KW-1185">Reference proteome</keyword>
<keyword evidence="2" id="KW-0238">DNA-binding</keyword>
<reference evidence="5 6" key="1">
    <citation type="submission" date="2018-03" db="EMBL/GenBank/DDBJ databases">
        <title>Chitinolytic properties of Streptosporangium nondiastaticum TBG75A20.</title>
        <authorList>
            <person name="Gayathri V."/>
            <person name="Shiburaj S."/>
        </authorList>
    </citation>
    <scope>NUCLEOTIDE SEQUENCE [LARGE SCALE GENOMIC DNA]</scope>
    <source>
        <strain evidence="5 6">TBG75A20</strain>
    </source>
</reference>
<protein>
    <submittedName>
        <fullName evidence="5">Transcriptional regulator</fullName>
    </submittedName>
</protein>
<dbReference type="InterPro" id="IPR036390">
    <property type="entry name" value="WH_DNA-bd_sf"/>
</dbReference>
<comment type="caution">
    <text evidence="5">The sequence shown here is derived from an EMBL/GenBank/DDBJ whole genome shotgun (WGS) entry which is preliminary data.</text>
</comment>
<name>A0A9X7PFQ3_9ACTN</name>
<dbReference type="InterPro" id="IPR036388">
    <property type="entry name" value="WH-like_DNA-bd_sf"/>
</dbReference>
<evidence type="ECO:0000256" key="3">
    <source>
        <dbReference type="ARBA" id="ARBA00023163"/>
    </source>
</evidence>
<dbReference type="Pfam" id="PF01638">
    <property type="entry name" value="HxlR"/>
    <property type="match status" value="1"/>
</dbReference>
<gene>
    <name evidence="5" type="ORF">B7P34_24395</name>
</gene>
<keyword evidence="3" id="KW-0804">Transcription</keyword>
<dbReference type="PANTHER" id="PTHR33204:SF37">
    <property type="entry name" value="HTH-TYPE TRANSCRIPTIONAL REGULATOR YODB"/>
    <property type="match status" value="1"/>
</dbReference>
<accession>A0A9X7PFQ3</accession>
<dbReference type="PROSITE" id="PS51118">
    <property type="entry name" value="HTH_HXLR"/>
    <property type="match status" value="1"/>
</dbReference>
<dbReference type="Gene3D" id="1.10.10.10">
    <property type="entry name" value="Winged helix-like DNA-binding domain superfamily/Winged helix DNA-binding domain"/>
    <property type="match status" value="1"/>
</dbReference>
<dbReference type="AlphaFoldDB" id="A0A9X7PFQ3"/>
<dbReference type="OrthoDB" id="370168at2"/>
<feature type="domain" description="HTH hxlR-type" evidence="4">
    <location>
        <begin position="23"/>
        <end position="122"/>
    </location>
</feature>
<keyword evidence="1" id="KW-0805">Transcription regulation</keyword>
<proteinExistence type="predicted"/>
<evidence type="ECO:0000256" key="2">
    <source>
        <dbReference type="ARBA" id="ARBA00023125"/>
    </source>
</evidence>
<sequence length="150" mass="16665">MPRHRPGNTPRPRPVASSVEDLCPCRPLLDRLGDRWSALTLSLLDGGPAYFGELERRMRPVSRKVLTQTLRGLERDGLVHRTVEDEQPVVRVAYGLTELGRSLTGPLAAIEGWHERHQETVERARAAYDAARPGPGVTALRERAALSRCA</sequence>
<dbReference type="GO" id="GO:0003677">
    <property type="term" value="F:DNA binding"/>
    <property type="evidence" value="ECO:0007669"/>
    <property type="project" value="UniProtKB-KW"/>
</dbReference>
<dbReference type="SUPFAM" id="SSF46785">
    <property type="entry name" value="Winged helix' DNA-binding domain"/>
    <property type="match status" value="1"/>
</dbReference>
<evidence type="ECO:0000313" key="6">
    <source>
        <dbReference type="Proteomes" id="UP000242427"/>
    </source>
</evidence>
<evidence type="ECO:0000259" key="4">
    <source>
        <dbReference type="PROSITE" id="PS51118"/>
    </source>
</evidence>
<evidence type="ECO:0000313" key="5">
    <source>
        <dbReference type="EMBL" id="PSJ26141.1"/>
    </source>
</evidence>
<dbReference type="InterPro" id="IPR002577">
    <property type="entry name" value="HTH_HxlR"/>
</dbReference>
<organism evidence="5 6">
    <name type="scientific">Streptosporangium nondiastaticum</name>
    <dbReference type="NCBI Taxonomy" id="35764"/>
    <lineage>
        <taxon>Bacteria</taxon>
        <taxon>Bacillati</taxon>
        <taxon>Actinomycetota</taxon>
        <taxon>Actinomycetes</taxon>
        <taxon>Streptosporangiales</taxon>
        <taxon>Streptosporangiaceae</taxon>
        <taxon>Streptosporangium</taxon>
    </lineage>
</organism>
<dbReference type="Proteomes" id="UP000242427">
    <property type="component" value="Unassembled WGS sequence"/>
</dbReference>
<dbReference type="PANTHER" id="PTHR33204">
    <property type="entry name" value="TRANSCRIPTIONAL REGULATOR, MARR FAMILY"/>
    <property type="match status" value="1"/>
</dbReference>
<evidence type="ECO:0000256" key="1">
    <source>
        <dbReference type="ARBA" id="ARBA00023015"/>
    </source>
</evidence>
<dbReference type="EMBL" id="PXWG01000085">
    <property type="protein sequence ID" value="PSJ26141.1"/>
    <property type="molecule type" value="Genomic_DNA"/>
</dbReference>